<accession>A0A5F7ZT97</accession>
<dbReference type="Ensembl" id="ENSMMUT00000092217.1">
    <property type="protein sequence ID" value="ENSMMUP00000068879.1"/>
    <property type="gene ID" value="ENSMMUG00000005801.4"/>
</dbReference>
<dbReference type="ExpressionAtlas" id="A0A5F7ZT97">
    <property type="expression patterns" value="baseline"/>
</dbReference>
<dbReference type="AlphaFoldDB" id="A0A5F7ZT97"/>
<keyword evidence="4" id="KW-0472">Membrane</keyword>
<evidence type="ECO:0000313" key="10">
    <source>
        <dbReference type="Proteomes" id="UP000006718"/>
    </source>
</evidence>
<sequence length="315" mass="36122">MESPSSSNSYFSVGPTSPSAVVLLYSKELKKWDEFEDILEERRHVSDLKFAMKCYTPLVYKGITPCKPTDIKCSVLSSEEIHYVIKQLSKESLQSVDVLREEVSEILDEMSHKLRLGAIRFFAFTLSKIFKQIFSKVCVNEEGIQKLQRAIQEHPVVLLPSHRSYIDFLMLSFILYNYDLPVPVIAAGMGLLNIVMEPFFKREVFDTYLVPISISYDKILEETLYVYELLGVPKPKESTTGLLKARRILSENFGSIHVYFGDPVSLRSLAAGRMSRSSYNLVPRYIPQKQSEDMHAFVTEVAYKMELLQVENMVL</sequence>
<comment type="similarity">
    <text evidence="2">Belongs to the GPAT/DAPAT family.</text>
</comment>
<organism evidence="9 10">
    <name type="scientific">Macaca mulatta</name>
    <name type="common">Rhesus macaque</name>
    <dbReference type="NCBI Taxonomy" id="9544"/>
    <lineage>
        <taxon>Eukaryota</taxon>
        <taxon>Metazoa</taxon>
        <taxon>Chordata</taxon>
        <taxon>Craniata</taxon>
        <taxon>Vertebrata</taxon>
        <taxon>Euteleostomi</taxon>
        <taxon>Mammalia</taxon>
        <taxon>Eutheria</taxon>
        <taxon>Euarchontoglires</taxon>
        <taxon>Primates</taxon>
        <taxon>Haplorrhini</taxon>
        <taxon>Catarrhini</taxon>
        <taxon>Cercopithecidae</taxon>
        <taxon>Cercopithecinae</taxon>
        <taxon>Macaca</taxon>
    </lineage>
</organism>
<evidence type="ECO:0000256" key="1">
    <source>
        <dbReference type="ARBA" id="ARBA00004184"/>
    </source>
</evidence>
<evidence type="ECO:0000259" key="8">
    <source>
        <dbReference type="Pfam" id="PF19277"/>
    </source>
</evidence>
<dbReference type="GO" id="GO:0012505">
    <property type="term" value="C:endomembrane system"/>
    <property type="evidence" value="ECO:0007669"/>
    <property type="project" value="UniProtKB-SubCell"/>
</dbReference>
<reference evidence="10" key="1">
    <citation type="journal article" date="2007" name="Science">
        <title>Evolutionary and biomedical insights from the rhesus macaque genome.</title>
        <authorList>
            <person name="Gibbs R.A."/>
            <person name="Rogers J."/>
            <person name="Katze M.G."/>
            <person name="Bumgarner R."/>
            <person name="Weinstock G.M."/>
            <person name="Mardis E.R."/>
            <person name="Remington K.A."/>
            <person name="Strausberg R.L."/>
            <person name="Venter J.C."/>
            <person name="Wilson R.K."/>
            <person name="Batzer M.A."/>
            <person name="Bustamante C.D."/>
            <person name="Eichler E.E."/>
            <person name="Hahn M.W."/>
            <person name="Hardison R.C."/>
            <person name="Makova K.D."/>
            <person name="Miller W."/>
            <person name="Milosavljevic A."/>
            <person name="Palermo R.E."/>
            <person name="Siepel A."/>
            <person name="Sikela J.M."/>
            <person name="Attaway T."/>
            <person name="Bell S."/>
            <person name="Bernard K.E."/>
            <person name="Buhay C.J."/>
            <person name="Chandrabose M.N."/>
            <person name="Dao M."/>
            <person name="Davis C."/>
            <person name="Delehaunty K.D."/>
            <person name="Ding Y."/>
            <person name="Dinh H.H."/>
            <person name="Dugan-Rocha S."/>
            <person name="Fulton L.A."/>
            <person name="Gabisi R.A."/>
            <person name="Garner T.T."/>
            <person name="Godfrey J."/>
            <person name="Hawes A.C."/>
            <person name="Hernandez J."/>
            <person name="Hines S."/>
            <person name="Holder M."/>
            <person name="Hume J."/>
            <person name="Jhangiani S.N."/>
            <person name="Joshi V."/>
            <person name="Khan Z.M."/>
            <person name="Kirkness E.F."/>
            <person name="Cree A."/>
            <person name="Fowler R.G."/>
            <person name="Lee S."/>
            <person name="Lewis L.R."/>
            <person name="Li Z."/>
            <person name="Liu Y.-S."/>
            <person name="Moore S.M."/>
            <person name="Muzny D."/>
            <person name="Nazareth L.V."/>
            <person name="Ngo D.N."/>
            <person name="Okwuonu G.O."/>
            <person name="Pai G."/>
            <person name="Parker D."/>
            <person name="Paul H.A."/>
            <person name="Pfannkoch C."/>
            <person name="Pohl C.S."/>
            <person name="Rogers Y.-H.C."/>
            <person name="Ruiz S.J."/>
            <person name="Sabo A."/>
            <person name="Santibanez J."/>
            <person name="Schneider B.W."/>
            <person name="Smith S.M."/>
            <person name="Sodergren E."/>
            <person name="Svatek A.F."/>
            <person name="Utterback T.R."/>
            <person name="Vattathil S."/>
            <person name="Warren W."/>
            <person name="White C.S."/>
            <person name="Chinwalla A.T."/>
            <person name="Feng Y."/>
            <person name="Halpern A.L."/>
            <person name="Hillier L.W."/>
            <person name="Huang X."/>
            <person name="Minx P."/>
            <person name="Nelson J.O."/>
            <person name="Pepin K.H."/>
            <person name="Qin X."/>
            <person name="Sutton G.G."/>
            <person name="Venter E."/>
            <person name="Walenz B.P."/>
            <person name="Wallis J.W."/>
            <person name="Worley K.C."/>
            <person name="Yang S.-P."/>
            <person name="Jones S.M."/>
            <person name="Marra M.A."/>
            <person name="Rocchi M."/>
            <person name="Schein J.E."/>
            <person name="Baertsch R."/>
            <person name="Clarke L."/>
            <person name="Csuros M."/>
            <person name="Glasscock J."/>
            <person name="Harris R.A."/>
            <person name="Havlak P."/>
            <person name="Jackson A.R."/>
            <person name="Jiang H."/>
            <person name="Liu Y."/>
            <person name="Messina D.N."/>
            <person name="Shen Y."/>
            <person name="Song H.X.-Z."/>
            <person name="Wylie T."/>
            <person name="Zhang L."/>
            <person name="Birney E."/>
            <person name="Han K."/>
            <person name="Konkel M.K."/>
            <person name="Lee J."/>
            <person name="Smit A.F.A."/>
            <person name="Ullmer B."/>
            <person name="Wang H."/>
            <person name="Xing J."/>
            <person name="Burhans R."/>
            <person name="Cheng Z."/>
            <person name="Karro J.E."/>
            <person name="Ma J."/>
            <person name="Raney B."/>
            <person name="She X."/>
            <person name="Cox M.J."/>
            <person name="Demuth J.P."/>
            <person name="Dumas L.J."/>
            <person name="Han S.-G."/>
            <person name="Hopkins J."/>
            <person name="Karimpour-Fard A."/>
            <person name="Kim Y.H."/>
            <person name="Pollack J.R."/>
            <person name="Vinar T."/>
            <person name="Addo-Quaye C."/>
            <person name="Degenhardt J."/>
            <person name="Denby A."/>
            <person name="Hubisz M.J."/>
            <person name="Indap A."/>
            <person name="Kosiol C."/>
            <person name="Lahn B.T."/>
            <person name="Lawson H.A."/>
            <person name="Marklein A."/>
            <person name="Nielsen R."/>
            <person name="Vallender E.J."/>
            <person name="Clark A.G."/>
            <person name="Ferguson B."/>
            <person name="Hernandez R.D."/>
            <person name="Hirani K."/>
            <person name="Kehrer-Sawatzki H."/>
            <person name="Kolb J."/>
            <person name="Patil S."/>
            <person name="Pu L.-L."/>
            <person name="Ren Y."/>
            <person name="Smith D.G."/>
            <person name="Wheeler D.A."/>
            <person name="Schenck I."/>
            <person name="Ball E.V."/>
            <person name="Chen R."/>
            <person name="Cooper D.N."/>
            <person name="Giardine B."/>
            <person name="Hsu F."/>
            <person name="Kent W.J."/>
            <person name="Lesk A."/>
            <person name="Nelson D.L."/>
            <person name="O'brien W.E."/>
            <person name="Pruefer K."/>
            <person name="Stenson P.D."/>
            <person name="Wallace J.C."/>
            <person name="Ke H."/>
            <person name="Liu X.-M."/>
            <person name="Wang P."/>
            <person name="Xiang A.P."/>
            <person name="Yang F."/>
            <person name="Barber G.P."/>
            <person name="Haussler D."/>
            <person name="Karolchik D."/>
            <person name="Kern A.D."/>
            <person name="Kuhn R.M."/>
            <person name="Smith K.E."/>
            <person name="Zwieg A.S."/>
        </authorList>
    </citation>
    <scope>NUCLEOTIDE SEQUENCE [LARGE SCALE GENOMIC DNA]</scope>
    <source>
        <strain evidence="10">17573</strain>
    </source>
</reference>
<reference evidence="9" key="4">
    <citation type="submission" date="2025-09" db="UniProtKB">
        <authorList>
            <consortium name="Ensembl"/>
        </authorList>
    </citation>
    <scope>IDENTIFICATION</scope>
    <source>
        <strain evidence="9">17573</strain>
    </source>
</reference>
<evidence type="ECO:0000256" key="4">
    <source>
        <dbReference type="ARBA" id="ARBA00023136"/>
    </source>
</evidence>
<evidence type="ECO:0000313" key="11">
    <source>
        <dbReference type="VGNC" id="VGNC:73100"/>
    </source>
</evidence>
<reference evidence="9" key="3">
    <citation type="submission" date="2025-08" db="UniProtKB">
        <authorList>
            <consortium name="Ensembl"/>
        </authorList>
    </citation>
    <scope>IDENTIFICATION</scope>
    <source>
        <strain evidence="9">17573</strain>
    </source>
</reference>
<keyword evidence="10" id="KW-1185">Reference proteome</keyword>
<dbReference type="PANTHER" id="PTHR12563">
    <property type="entry name" value="GLYCEROL-3-PHOSPHATE ACYLTRANSFERASE"/>
    <property type="match status" value="1"/>
</dbReference>
<evidence type="ECO:0000256" key="5">
    <source>
        <dbReference type="ARBA" id="ARBA00023315"/>
    </source>
</evidence>
<dbReference type="InterPro" id="IPR022284">
    <property type="entry name" value="GPAT/DHAPAT"/>
</dbReference>
<feature type="domain" description="Phospholipid/glycerol acyltransferase" evidence="7">
    <location>
        <begin position="143"/>
        <end position="200"/>
    </location>
</feature>
<dbReference type="Pfam" id="PF19277">
    <property type="entry name" value="GPAT_C"/>
    <property type="match status" value="1"/>
</dbReference>
<dbReference type="VEuPathDB" id="HostDB:ENSMMUG00000005801"/>
<name>A0A5F7ZT97_MACMU</name>
<keyword evidence="3" id="KW-0808">Transferase</keyword>
<dbReference type="InterPro" id="IPR045520">
    <property type="entry name" value="GPAT/DHAPAT_C"/>
</dbReference>
<dbReference type="PANTHER" id="PTHR12563:SF17">
    <property type="entry name" value="DIHYDROXYACETONE PHOSPHATE ACYLTRANSFERASE"/>
    <property type="match status" value="1"/>
</dbReference>
<comment type="subcellular location">
    <subcellularLocation>
        <location evidence="1">Endomembrane system</location>
        <topology evidence="1">Peripheral membrane protein</topology>
    </subcellularLocation>
</comment>
<keyword evidence="5" id="KW-0012">Acyltransferase</keyword>
<dbReference type="Pfam" id="PF01553">
    <property type="entry name" value="Acyltransferase"/>
    <property type="match status" value="1"/>
</dbReference>
<comment type="pathway">
    <text evidence="6">Phospholipid metabolism.</text>
</comment>
<dbReference type="SUPFAM" id="SSF69593">
    <property type="entry name" value="Glycerol-3-phosphate (1)-acyltransferase"/>
    <property type="match status" value="1"/>
</dbReference>
<dbReference type="GO" id="GO:0006629">
    <property type="term" value="P:lipid metabolic process"/>
    <property type="evidence" value="ECO:0007669"/>
    <property type="project" value="InterPro"/>
</dbReference>
<dbReference type="InterPro" id="IPR041728">
    <property type="entry name" value="GPAT/DHAPAT_LPLAT"/>
</dbReference>
<reference evidence="9" key="2">
    <citation type="submission" date="2019-01" db="EMBL/GenBank/DDBJ databases">
        <authorList>
            <person name="Graves T."/>
            <person name="Eichler E.E."/>
            <person name="Wilson R.K."/>
        </authorList>
    </citation>
    <scope>NUCLEOTIDE SEQUENCE [LARGE SCALE GENOMIC DNA]</scope>
    <source>
        <strain evidence="9">17573</strain>
    </source>
</reference>
<evidence type="ECO:0000256" key="2">
    <source>
        <dbReference type="ARBA" id="ARBA00007937"/>
    </source>
</evidence>
<gene>
    <name evidence="9 11" type="primary">GNPAT</name>
</gene>
<evidence type="ECO:0000256" key="3">
    <source>
        <dbReference type="ARBA" id="ARBA00022679"/>
    </source>
</evidence>
<evidence type="ECO:0000313" key="9">
    <source>
        <dbReference type="Ensembl" id="ENSMMUP00000068879.1"/>
    </source>
</evidence>
<dbReference type="VGNC" id="VGNC:73100">
    <property type="gene designation" value="GNPAT"/>
</dbReference>
<dbReference type="SMR" id="A0A5F7ZT97"/>
<dbReference type="Bgee" id="ENSMMUG00000005801">
    <property type="expression patterns" value="Expressed in spermatid and 22 other cell types or tissues"/>
</dbReference>
<evidence type="ECO:0000256" key="6">
    <source>
        <dbReference type="ARBA" id="ARBA00025707"/>
    </source>
</evidence>
<proteinExistence type="inferred from homology"/>
<dbReference type="GO" id="GO:0008374">
    <property type="term" value="F:O-acyltransferase activity"/>
    <property type="evidence" value="ECO:0007669"/>
    <property type="project" value="InterPro"/>
</dbReference>
<evidence type="ECO:0000259" key="7">
    <source>
        <dbReference type="Pfam" id="PF01553"/>
    </source>
</evidence>
<dbReference type="CDD" id="cd07993">
    <property type="entry name" value="LPLAT_DHAPAT-like"/>
    <property type="match status" value="1"/>
</dbReference>
<dbReference type="Proteomes" id="UP000006718">
    <property type="component" value="Chromosome 1"/>
</dbReference>
<protein>
    <submittedName>
        <fullName evidence="9">Glyceronephosphate O-acyltransferase</fullName>
    </submittedName>
</protein>
<feature type="domain" description="GPAT/DHAPAT C-terminal" evidence="8">
    <location>
        <begin position="225"/>
        <end position="305"/>
    </location>
</feature>
<dbReference type="InterPro" id="IPR002123">
    <property type="entry name" value="Plipid/glycerol_acylTrfase"/>
</dbReference>
<dbReference type="GeneTree" id="ENSGT00520000055570"/>